<dbReference type="InterPro" id="IPR017871">
    <property type="entry name" value="ABC_transporter-like_CS"/>
</dbReference>
<dbReference type="InterPro" id="IPR025966">
    <property type="entry name" value="OppC_N"/>
</dbReference>
<comment type="subcellular location">
    <subcellularLocation>
        <location evidence="11">Cell membrane</location>
        <topology evidence="11">Multi-pass membrane protein</topology>
    </subcellularLocation>
    <subcellularLocation>
        <location evidence="2">Cell membrane</location>
        <topology evidence="2">Peripheral membrane protein</topology>
    </subcellularLocation>
    <subcellularLocation>
        <location evidence="1">Membrane</location>
        <topology evidence="1">Multi-pass membrane protein</topology>
    </subcellularLocation>
</comment>
<dbReference type="PROSITE" id="PS00211">
    <property type="entry name" value="ABC_TRANSPORTER_1"/>
    <property type="match status" value="1"/>
</dbReference>
<gene>
    <name evidence="15" type="ORF">AB852_16605</name>
</gene>
<keyword evidence="10 11" id="KW-0472">Membrane</keyword>
<keyword evidence="6 11" id="KW-0812">Transmembrane</keyword>
<dbReference type="GeneID" id="96796752"/>
<dbReference type="PROSITE" id="PS50893">
    <property type="entry name" value="ABC_TRANSPORTER_2"/>
    <property type="match status" value="1"/>
</dbReference>
<dbReference type="Pfam" id="PF00005">
    <property type="entry name" value="ABC_tran"/>
    <property type="match status" value="1"/>
</dbReference>
<evidence type="ECO:0000259" key="14">
    <source>
        <dbReference type="PROSITE" id="PS50928"/>
    </source>
</evidence>
<proteinExistence type="inferred from homology"/>
<comment type="similarity">
    <text evidence="3">Belongs to the ABC transporter superfamily.</text>
</comment>
<dbReference type="PANTHER" id="PTHR43297">
    <property type="entry name" value="OLIGOPEPTIDE TRANSPORT ATP-BINDING PROTEIN APPD"/>
    <property type="match status" value="1"/>
</dbReference>
<dbReference type="RefSeq" id="WP_073788952.1">
    <property type="nucleotide sequence ID" value="NZ_CP109583.1"/>
</dbReference>
<dbReference type="GO" id="GO:0016887">
    <property type="term" value="F:ATP hydrolysis activity"/>
    <property type="evidence" value="ECO:0007669"/>
    <property type="project" value="InterPro"/>
</dbReference>
<feature type="transmembrane region" description="Helical" evidence="11">
    <location>
        <begin position="119"/>
        <end position="140"/>
    </location>
</feature>
<dbReference type="InterPro" id="IPR003593">
    <property type="entry name" value="AAA+_ATPase"/>
</dbReference>
<keyword evidence="7" id="KW-0547">Nucleotide-binding</keyword>
<dbReference type="InterPro" id="IPR050388">
    <property type="entry name" value="ABC_Ni/Peptide_Import"/>
</dbReference>
<evidence type="ECO:0000256" key="3">
    <source>
        <dbReference type="ARBA" id="ARBA00005417"/>
    </source>
</evidence>
<dbReference type="Proteomes" id="UP000186455">
    <property type="component" value="Unassembled WGS sequence"/>
</dbReference>
<dbReference type="GO" id="GO:0055085">
    <property type="term" value="P:transmembrane transport"/>
    <property type="evidence" value="ECO:0007669"/>
    <property type="project" value="InterPro"/>
</dbReference>
<keyword evidence="5" id="KW-1003">Cell membrane</keyword>
<dbReference type="InterPro" id="IPR027417">
    <property type="entry name" value="P-loop_NTPase"/>
</dbReference>
<evidence type="ECO:0000256" key="2">
    <source>
        <dbReference type="ARBA" id="ARBA00004202"/>
    </source>
</evidence>
<dbReference type="Gene3D" id="1.10.3720.10">
    <property type="entry name" value="MetI-like"/>
    <property type="match status" value="1"/>
</dbReference>
<organism evidence="15 16">
    <name type="scientific">Streptomyces uncialis</name>
    <dbReference type="NCBI Taxonomy" id="1048205"/>
    <lineage>
        <taxon>Bacteria</taxon>
        <taxon>Bacillati</taxon>
        <taxon>Actinomycetota</taxon>
        <taxon>Actinomycetes</taxon>
        <taxon>Kitasatosporales</taxon>
        <taxon>Streptomycetaceae</taxon>
        <taxon>Streptomyces</taxon>
    </lineage>
</organism>
<dbReference type="Pfam" id="PF08352">
    <property type="entry name" value="oligo_HPY"/>
    <property type="match status" value="1"/>
</dbReference>
<evidence type="ECO:0000313" key="16">
    <source>
        <dbReference type="Proteomes" id="UP000186455"/>
    </source>
</evidence>
<dbReference type="GO" id="GO:0005886">
    <property type="term" value="C:plasma membrane"/>
    <property type="evidence" value="ECO:0007669"/>
    <property type="project" value="UniProtKB-SubCell"/>
</dbReference>
<dbReference type="InterPro" id="IPR003439">
    <property type="entry name" value="ABC_transporter-like_ATP-bd"/>
</dbReference>
<evidence type="ECO:0000256" key="11">
    <source>
        <dbReference type="RuleBase" id="RU363032"/>
    </source>
</evidence>
<evidence type="ECO:0000313" key="15">
    <source>
        <dbReference type="EMBL" id="OKH94210.1"/>
    </source>
</evidence>
<dbReference type="SUPFAM" id="SSF161098">
    <property type="entry name" value="MetI-like"/>
    <property type="match status" value="1"/>
</dbReference>
<dbReference type="InterPro" id="IPR000515">
    <property type="entry name" value="MetI-like"/>
</dbReference>
<evidence type="ECO:0000256" key="12">
    <source>
        <dbReference type="SAM" id="MobiDB-lite"/>
    </source>
</evidence>
<evidence type="ECO:0000256" key="9">
    <source>
        <dbReference type="ARBA" id="ARBA00022989"/>
    </source>
</evidence>
<dbReference type="STRING" id="1048205.AB852_16605"/>
<dbReference type="EMBL" id="LFBV01000003">
    <property type="protein sequence ID" value="OKH94210.1"/>
    <property type="molecule type" value="Genomic_DNA"/>
</dbReference>
<feature type="region of interest" description="Disordered" evidence="12">
    <location>
        <begin position="276"/>
        <end position="346"/>
    </location>
</feature>
<dbReference type="PANTHER" id="PTHR43297:SF2">
    <property type="entry name" value="DIPEPTIDE TRANSPORT ATP-BINDING PROTEIN DPPD"/>
    <property type="match status" value="1"/>
</dbReference>
<keyword evidence="9 11" id="KW-1133">Transmembrane helix</keyword>
<dbReference type="SUPFAM" id="SSF52540">
    <property type="entry name" value="P-loop containing nucleoside triphosphate hydrolases"/>
    <property type="match status" value="1"/>
</dbReference>
<accession>A0A1Q4V8Z6</accession>
<dbReference type="Pfam" id="PF00528">
    <property type="entry name" value="BPD_transp_1"/>
    <property type="match status" value="1"/>
</dbReference>
<dbReference type="CDD" id="cd03257">
    <property type="entry name" value="ABC_NikE_OppD_transporters"/>
    <property type="match status" value="1"/>
</dbReference>
<dbReference type="GO" id="GO:0005524">
    <property type="term" value="F:ATP binding"/>
    <property type="evidence" value="ECO:0007669"/>
    <property type="project" value="UniProtKB-KW"/>
</dbReference>
<dbReference type="Pfam" id="PF12911">
    <property type="entry name" value="OppC_N"/>
    <property type="match status" value="1"/>
</dbReference>
<keyword evidence="8" id="KW-0067">ATP-binding</keyword>
<evidence type="ECO:0008006" key="17">
    <source>
        <dbReference type="Google" id="ProtNLM"/>
    </source>
</evidence>
<evidence type="ECO:0000256" key="7">
    <source>
        <dbReference type="ARBA" id="ARBA00022741"/>
    </source>
</evidence>
<sequence length="689" mass="71615">MSTHQARAGTFSRLLRQPVTVICLAFLALQITLALAAPLIAPYGPTEISVADKLQGPSADHLLGTDDLGRDTLTRLIYGTRTALLASGESVAIGLVLGVGLGLFVGYRGGWWDRIGMRIADVMQSIPALLLALALVAVLGNGLGNAMLAVGLIFAVSFMRITRAVVLAEREKLYVDAARVLGLRPLSIMFRQVLPNVSPPLIVQASIALGTALLIEATLSFLGVGVDTTAVSWGAMLDASRQHVAEHPLLAILPGAAITLSVLVFNLLGDGLRDAGSPRSAGATRPGRSKAPAGTTVPAGPGDPTGIGPAALTDLAPANTPAEPAADGPMDSTAKATATVTDRPTAEAVPATATATALTTVRGPAPAPADALLRLDGLTVTDPGGAQLVSGVSFHINRGETFGLVGESGCGKSITASAILGLLPRGVTVASGSIRLQDTELAGLRGEKLRKVRGGRVGMVFQDPGSALSPVHTVGRQLTDAIRAHSDLNRNQATERAAELLNLVGVPAPRERLKDYPHQFSGGMAQRVVIAGALACDPELLIADEPTTALDVTIQAQVLDLLAGLRERLSMSLLLITHDLGVVADSCDRIAVMYAGQIAEQRTVRDAFATPRHPYTEALLAAVPHHGNGDEPLATIPGRVPPAWDWPQGCRFHPRCPYATDACRTTPVPVDIDGVRCLRASELDLAGAR</sequence>
<dbReference type="CDD" id="cd06261">
    <property type="entry name" value="TM_PBP2"/>
    <property type="match status" value="1"/>
</dbReference>
<comment type="similarity">
    <text evidence="11">Belongs to the binding-protein-dependent transport system permease family.</text>
</comment>
<feature type="transmembrane region" description="Helical" evidence="11">
    <location>
        <begin position="83"/>
        <end position="107"/>
    </location>
</feature>
<keyword evidence="16" id="KW-1185">Reference proteome</keyword>
<dbReference type="InterPro" id="IPR035906">
    <property type="entry name" value="MetI-like_sf"/>
</dbReference>
<evidence type="ECO:0000256" key="8">
    <source>
        <dbReference type="ARBA" id="ARBA00022840"/>
    </source>
</evidence>
<evidence type="ECO:0000256" key="5">
    <source>
        <dbReference type="ARBA" id="ARBA00022475"/>
    </source>
</evidence>
<keyword evidence="4 11" id="KW-0813">Transport</keyword>
<dbReference type="NCBIfam" id="TIGR01727">
    <property type="entry name" value="oligo_HPY"/>
    <property type="match status" value="1"/>
</dbReference>
<comment type="caution">
    <text evidence="15">The sequence shown here is derived from an EMBL/GenBank/DDBJ whole genome shotgun (WGS) entry which is preliminary data.</text>
</comment>
<feature type="transmembrane region" description="Helical" evidence="11">
    <location>
        <begin position="202"/>
        <end position="226"/>
    </location>
</feature>
<dbReference type="PROSITE" id="PS50928">
    <property type="entry name" value="ABC_TM1"/>
    <property type="match status" value="1"/>
</dbReference>
<dbReference type="Gene3D" id="3.40.50.300">
    <property type="entry name" value="P-loop containing nucleotide triphosphate hydrolases"/>
    <property type="match status" value="1"/>
</dbReference>
<feature type="transmembrane region" description="Helical" evidence="11">
    <location>
        <begin position="247"/>
        <end position="268"/>
    </location>
</feature>
<evidence type="ECO:0000259" key="13">
    <source>
        <dbReference type="PROSITE" id="PS50893"/>
    </source>
</evidence>
<protein>
    <recommendedName>
        <fullName evidence="17">Peptide ABC transporter ATPase</fullName>
    </recommendedName>
</protein>
<name>A0A1Q4V8Z6_9ACTN</name>
<evidence type="ECO:0000256" key="10">
    <source>
        <dbReference type="ARBA" id="ARBA00023136"/>
    </source>
</evidence>
<dbReference type="AlphaFoldDB" id="A0A1Q4V8Z6"/>
<feature type="domain" description="ABC transporter" evidence="13">
    <location>
        <begin position="373"/>
        <end position="620"/>
    </location>
</feature>
<reference evidence="15 16" key="1">
    <citation type="submission" date="2015-06" db="EMBL/GenBank/DDBJ databases">
        <title>Cloning and characterization of the uncialamcin biosynthetic gene cluster.</title>
        <authorList>
            <person name="Yan X."/>
            <person name="Huang T."/>
            <person name="Ge H."/>
            <person name="Shen B."/>
        </authorList>
    </citation>
    <scope>NUCLEOTIDE SEQUENCE [LARGE SCALE GENOMIC DNA]</scope>
    <source>
        <strain evidence="15 16">DCA2648</strain>
    </source>
</reference>
<feature type="domain" description="ABC transmembrane type-1" evidence="14">
    <location>
        <begin position="80"/>
        <end position="269"/>
    </location>
</feature>
<dbReference type="GO" id="GO:0015833">
    <property type="term" value="P:peptide transport"/>
    <property type="evidence" value="ECO:0007669"/>
    <property type="project" value="InterPro"/>
</dbReference>
<dbReference type="SMART" id="SM00382">
    <property type="entry name" value="AAA"/>
    <property type="match status" value="1"/>
</dbReference>
<evidence type="ECO:0000256" key="6">
    <source>
        <dbReference type="ARBA" id="ARBA00022692"/>
    </source>
</evidence>
<dbReference type="FunFam" id="3.40.50.300:FF:000016">
    <property type="entry name" value="Oligopeptide ABC transporter ATP-binding component"/>
    <property type="match status" value="1"/>
</dbReference>
<evidence type="ECO:0000256" key="1">
    <source>
        <dbReference type="ARBA" id="ARBA00004141"/>
    </source>
</evidence>
<dbReference type="InterPro" id="IPR013563">
    <property type="entry name" value="Oligopep_ABC_C"/>
</dbReference>
<evidence type="ECO:0000256" key="4">
    <source>
        <dbReference type="ARBA" id="ARBA00022448"/>
    </source>
</evidence>